<accession>Q0UPR1</accession>
<feature type="region of interest" description="Disordered" evidence="2">
    <location>
        <begin position="530"/>
        <end position="574"/>
    </location>
</feature>
<evidence type="ECO:0000256" key="1">
    <source>
        <dbReference type="SAM" id="Coils"/>
    </source>
</evidence>
<feature type="compositionally biased region" description="Polar residues" evidence="2">
    <location>
        <begin position="246"/>
        <end position="264"/>
    </location>
</feature>
<organism evidence="3 4">
    <name type="scientific">Phaeosphaeria nodorum (strain SN15 / ATCC MYA-4574 / FGSC 10173)</name>
    <name type="common">Glume blotch fungus</name>
    <name type="synonym">Parastagonospora nodorum</name>
    <dbReference type="NCBI Taxonomy" id="321614"/>
    <lineage>
        <taxon>Eukaryota</taxon>
        <taxon>Fungi</taxon>
        <taxon>Dikarya</taxon>
        <taxon>Ascomycota</taxon>
        <taxon>Pezizomycotina</taxon>
        <taxon>Dothideomycetes</taxon>
        <taxon>Pleosporomycetidae</taxon>
        <taxon>Pleosporales</taxon>
        <taxon>Pleosporineae</taxon>
        <taxon>Phaeosphaeriaceae</taxon>
        <taxon>Parastagonospora</taxon>
    </lineage>
</organism>
<dbReference type="HOGENOM" id="CLU_278001_0_0_1"/>
<feature type="compositionally biased region" description="Polar residues" evidence="2">
    <location>
        <begin position="316"/>
        <end position="363"/>
    </location>
</feature>
<dbReference type="VEuPathDB" id="FungiDB:JI435_062530"/>
<name>Q0UPR1_PHANO</name>
<feature type="coiled-coil region" evidence="1">
    <location>
        <begin position="785"/>
        <end position="819"/>
    </location>
</feature>
<dbReference type="RefSeq" id="XP_001796635.1">
    <property type="nucleotide sequence ID" value="XM_001796583.1"/>
</dbReference>
<feature type="region of interest" description="Disordered" evidence="2">
    <location>
        <begin position="614"/>
        <end position="646"/>
    </location>
</feature>
<feature type="region of interest" description="Disordered" evidence="2">
    <location>
        <begin position="232"/>
        <end position="393"/>
    </location>
</feature>
<evidence type="ECO:0000313" key="3">
    <source>
        <dbReference type="EMBL" id="EAT86084.1"/>
    </source>
</evidence>
<dbReference type="EMBL" id="CH445333">
    <property type="protein sequence ID" value="EAT86084.1"/>
    <property type="molecule type" value="Genomic_DNA"/>
</dbReference>
<keyword evidence="1" id="KW-0175">Coiled coil</keyword>
<protein>
    <submittedName>
        <fullName evidence="3">Uncharacterized protein</fullName>
    </submittedName>
</protein>
<feature type="compositionally biased region" description="Low complexity" evidence="2">
    <location>
        <begin position="265"/>
        <end position="278"/>
    </location>
</feature>
<feature type="region of interest" description="Disordered" evidence="2">
    <location>
        <begin position="906"/>
        <end position="926"/>
    </location>
</feature>
<sequence length="1139" mass="124448">MPRPADAEPVEGERQAARISLRHNIGICAEIHRDATRDSSLQVPVKHVAHYATVLERNLYESGITSKQYAAIILQCNELFEEAEEDMQLWHSFLSDNFTDMGALSVTTAGEPILPLAFVLEGRAVLGKVVGKMNASMRLQASIDPRNEPYILQPEEEERMVKRLEFWRIRSSGKYDESAHYMTALCKLSDQIERWESDGSWPFWCDQVGQRMNRPLMGQDVIKAEVARKKDLERQRKAGLPASAPPFTSTQDATGNTSNAAETRSSPPSHAKSASAAAGRPIDEAAPQDDSLPASRNNNRPIPLVPVGSWTPKKLIQQTATNTPSVKRSNPFSQLLSSVDNTSPRHSNVSTQGAKPASFSSAAQVDLSRQKHTEPSTDTPSALNMPKPDQVHHSDILTKSTNTPKGAEANLKGFEVPADAANTTANAAAAPVSTLFSQSVIVSQQSGAALPPFGSFTPIFGGISLNGSKAKLAPPSPIWANAAKEVPGSSFLKSSSSTGPSIFDRLSNRKPSEQKVFNFGLSIVPSQKQLPNVSQGLPVPVPPGAPNTSKPKTSDEASASPIEPVSDSQPSVNGVEKTVDVDVSTSMVVPLPDQATTHDQTPKIPLLVGQNLHPSEESSLDASPEKVVAGSAEATSSSTQMDSNSPACKPILLEEERNNLSMTSNTTEFVVEQEHVLEQSPIAPPLVHSSAPKADVSNPVAKIVAADVKTIEVKRKLRDPSIDGIFKTLEQMRGSLKSSDVLKEQAKKREDLHASTTGTLEGRICELMDLVKQTTSSQEQIQADFQHMKEECRKAKDIVANLKQRITEAAEERRKEQQAAAGQQAKLIARIATLEARLPTVVVPENVGATAQVPQKPTQIMPAKEPVTKVTEQKAASAIAVSRIAAKRNEDYEQAKIELPIDSLRHPTAQPADIPSISAVPAAPSKDMTETADKGLLGALTKRVDQIFEHADAALKDADKTLEDADKMRDLLMFPAKKFSALSENMVPAFKMFEKKIHVFIMDKTQHADRDTVANLHTTLRYIKHVHESQATLLDMEQNLRDLKAEKDSYVTSWGTKLKDNYDIARAYAQRLYVELNDLPPNDDMYNILRGHWFAEVSRLRLMVEDTGSKWGFSRVGANGALEQDRKLLRSGRDEMYRV</sequence>
<dbReference type="GeneID" id="5973514"/>
<dbReference type="KEGG" id="pno:SNOG_06253"/>
<dbReference type="InParanoid" id="Q0UPR1"/>
<gene>
    <name evidence="3" type="ORF">SNOG_06253</name>
</gene>
<feature type="coiled-coil region" evidence="1">
    <location>
        <begin position="1026"/>
        <end position="1053"/>
    </location>
</feature>
<dbReference type="Proteomes" id="UP000001055">
    <property type="component" value="Unassembled WGS sequence"/>
</dbReference>
<evidence type="ECO:0000256" key="2">
    <source>
        <dbReference type="SAM" id="MobiDB-lite"/>
    </source>
</evidence>
<feature type="compositionally biased region" description="Polar residues" evidence="2">
    <location>
        <begin position="633"/>
        <end position="646"/>
    </location>
</feature>
<dbReference type="AlphaFoldDB" id="Q0UPR1"/>
<proteinExistence type="predicted"/>
<reference evidence="4" key="1">
    <citation type="journal article" date="2007" name="Plant Cell">
        <title>Dothideomycete-plant interactions illuminated by genome sequencing and EST analysis of the wheat pathogen Stagonospora nodorum.</title>
        <authorList>
            <person name="Hane J.K."/>
            <person name="Lowe R.G."/>
            <person name="Solomon P.S."/>
            <person name="Tan K.C."/>
            <person name="Schoch C.L."/>
            <person name="Spatafora J.W."/>
            <person name="Crous P.W."/>
            <person name="Kodira C."/>
            <person name="Birren B.W."/>
            <person name="Galagan J.E."/>
            <person name="Torriani S.F."/>
            <person name="McDonald B.A."/>
            <person name="Oliver R.P."/>
        </authorList>
    </citation>
    <scope>NUCLEOTIDE SEQUENCE [LARGE SCALE GENOMIC DNA]</scope>
    <source>
        <strain evidence="4">SN15 / ATCC MYA-4574 / FGSC 10173</strain>
    </source>
</reference>
<evidence type="ECO:0000313" key="4">
    <source>
        <dbReference type="Proteomes" id="UP000001055"/>
    </source>
</evidence>